<evidence type="ECO:0000313" key="2">
    <source>
        <dbReference type="EMBL" id="TWB67819.1"/>
    </source>
</evidence>
<accession>A0A560JBE5</accession>
<evidence type="ECO:0000313" key="3">
    <source>
        <dbReference type="Proteomes" id="UP000320516"/>
    </source>
</evidence>
<dbReference type="AlphaFoldDB" id="A0A560JBE5"/>
<dbReference type="GO" id="GO:0008146">
    <property type="term" value="F:sulfotransferase activity"/>
    <property type="evidence" value="ECO:0007669"/>
    <property type="project" value="InterPro"/>
</dbReference>
<protein>
    <submittedName>
        <fullName evidence="2">Sulfotransferase domain-containing protein</fullName>
    </submittedName>
</protein>
<sequence length="337" mass="37471">MTELGTTGGKQSILFIGIARGGSSICNQILSVLAQSCNYELRDIETEHFNAGVPVSHISQDIFEGLERSQVYYGPFRSAPESLRKVSLRGIRKVMVVRDPRDCLVSHYYAMKNFHARFQIGKGLDEMEKGAPIDIDIDSHCLSVASEYKETLHGLAAFVYRNADTIVYRYEDIFQNPGAWVLDAIRRLNLTPTEDALKDAMVLANFEATGENEFVHKRQGRPFDHLNKLKASTIEAISRVLDPELGMFGYGIRPLQLATGVAVAQDESLRIEFTALKKAILDLAEQNGFRIGETGELSRENGFRIDEISSLTRRLEALEAKLATAQPGGTDSAQIEE</sequence>
<dbReference type="Proteomes" id="UP000320516">
    <property type="component" value="Unassembled WGS sequence"/>
</dbReference>
<dbReference type="InterPro" id="IPR000863">
    <property type="entry name" value="Sulfotransferase_dom"/>
</dbReference>
<dbReference type="RefSeq" id="WP_145613401.1">
    <property type="nucleotide sequence ID" value="NZ_VITV01000013.1"/>
</dbReference>
<keyword evidence="2" id="KW-0808">Transferase</keyword>
<organism evidence="2 3">
    <name type="scientific">Nitrospirillum amazonense</name>
    <dbReference type="NCBI Taxonomy" id="28077"/>
    <lineage>
        <taxon>Bacteria</taxon>
        <taxon>Pseudomonadati</taxon>
        <taxon>Pseudomonadota</taxon>
        <taxon>Alphaproteobacteria</taxon>
        <taxon>Rhodospirillales</taxon>
        <taxon>Azospirillaceae</taxon>
        <taxon>Nitrospirillum</taxon>
    </lineage>
</organism>
<gene>
    <name evidence="2" type="ORF">FBZ87_11362</name>
</gene>
<evidence type="ECO:0000259" key="1">
    <source>
        <dbReference type="Pfam" id="PF00685"/>
    </source>
</evidence>
<proteinExistence type="predicted"/>
<reference evidence="2 3" key="1">
    <citation type="submission" date="2019-06" db="EMBL/GenBank/DDBJ databases">
        <title>Genomic Encyclopedia of Type Strains, Phase IV (KMG-V): Genome sequencing to study the core and pangenomes of soil and plant-associated prokaryotes.</title>
        <authorList>
            <person name="Whitman W."/>
        </authorList>
    </citation>
    <scope>NUCLEOTIDE SEQUENCE [LARGE SCALE GENOMIC DNA]</scope>
    <source>
        <strain evidence="2 3">BR 12005</strain>
    </source>
</reference>
<dbReference type="SUPFAM" id="SSF52540">
    <property type="entry name" value="P-loop containing nucleoside triphosphate hydrolases"/>
    <property type="match status" value="1"/>
</dbReference>
<comment type="caution">
    <text evidence="2">The sequence shown here is derived from an EMBL/GenBank/DDBJ whole genome shotgun (WGS) entry which is preliminary data.</text>
</comment>
<dbReference type="InterPro" id="IPR027417">
    <property type="entry name" value="P-loop_NTPase"/>
</dbReference>
<name>A0A560JBE5_9PROT</name>
<dbReference type="Gene3D" id="3.40.50.300">
    <property type="entry name" value="P-loop containing nucleotide triphosphate hydrolases"/>
    <property type="match status" value="1"/>
</dbReference>
<dbReference type="Pfam" id="PF00685">
    <property type="entry name" value="Sulfotransfer_1"/>
    <property type="match status" value="1"/>
</dbReference>
<dbReference type="EMBL" id="VITV01000013">
    <property type="protein sequence ID" value="TWB67819.1"/>
    <property type="molecule type" value="Genomic_DNA"/>
</dbReference>
<feature type="domain" description="Sulfotransferase" evidence="1">
    <location>
        <begin position="12"/>
        <end position="217"/>
    </location>
</feature>